<dbReference type="EMBL" id="VIEB01000014">
    <property type="protein sequence ID" value="TQE13029.1"/>
    <property type="molecule type" value="Genomic_DNA"/>
</dbReference>
<gene>
    <name evidence="1" type="ORF">C1H46_001404</name>
</gene>
<sequence>MASLPVKPNQLCNCSTVVQKINSCVCGRASTARSLAYNREPRISNSSSSRFESRRTQDQVALSLLSALSTLVVVRSPPSSAGSSPVDKDRELGRVAHHCGPLLGGAFQHRGTPSFG</sequence>
<keyword evidence="2" id="KW-1185">Reference proteome</keyword>
<proteinExistence type="predicted"/>
<accession>A0A540NPT3</accession>
<name>A0A540NPT3_MALBA</name>
<organism evidence="1 2">
    <name type="scientific">Malus baccata</name>
    <name type="common">Siberian crab apple</name>
    <name type="synonym">Pyrus baccata</name>
    <dbReference type="NCBI Taxonomy" id="106549"/>
    <lineage>
        <taxon>Eukaryota</taxon>
        <taxon>Viridiplantae</taxon>
        <taxon>Streptophyta</taxon>
        <taxon>Embryophyta</taxon>
        <taxon>Tracheophyta</taxon>
        <taxon>Spermatophyta</taxon>
        <taxon>Magnoliopsida</taxon>
        <taxon>eudicotyledons</taxon>
        <taxon>Gunneridae</taxon>
        <taxon>Pentapetalae</taxon>
        <taxon>rosids</taxon>
        <taxon>fabids</taxon>
        <taxon>Rosales</taxon>
        <taxon>Rosaceae</taxon>
        <taxon>Amygdaloideae</taxon>
        <taxon>Maleae</taxon>
        <taxon>Malus</taxon>
    </lineage>
</organism>
<protein>
    <submittedName>
        <fullName evidence="1">Uncharacterized protein</fullName>
    </submittedName>
</protein>
<evidence type="ECO:0000313" key="2">
    <source>
        <dbReference type="Proteomes" id="UP000315295"/>
    </source>
</evidence>
<dbReference type="AlphaFoldDB" id="A0A540NPT3"/>
<evidence type="ECO:0000313" key="1">
    <source>
        <dbReference type="EMBL" id="TQE13029.1"/>
    </source>
</evidence>
<reference evidence="1 2" key="1">
    <citation type="journal article" date="2019" name="G3 (Bethesda)">
        <title>Sequencing of a Wild Apple (Malus baccata) Genome Unravels the Differences Between Cultivated and Wild Apple Species Regarding Disease Resistance and Cold Tolerance.</title>
        <authorList>
            <person name="Chen X."/>
        </authorList>
    </citation>
    <scope>NUCLEOTIDE SEQUENCE [LARGE SCALE GENOMIC DNA]</scope>
    <source>
        <strain evidence="2">cv. Shandingzi</strain>
        <tissue evidence="1">Leaves</tissue>
    </source>
</reference>
<dbReference type="Proteomes" id="UP000315295">
    <property type="component" value="Unassembled WGS sequence"/>
</dbReference>
<comment type="caution">
    <text evidence="1">The sequence shown here is derived from an EMBL/GenBank/DDBJ whole genome shotgun (WGS) entry which is preliminary data.</text>
</comment>